<dbReference type="InterPro" id="IPR006578">
    <property type="entry name" value="MADF-dom"/>
</dbReference>
<feature type="compositionally biased region" description="Polar residues" evidence="6">
    <location>
        <begin position="132"/>
        <end position="141"/>
    </location>
</feature>
<proteinExistence type="predicted"/>
<protein>
    <submittedName>
        <fullName evidence="10">Zinc finger protein ZFP2</fullName>
    </submittedName>
</protein>
<evidence type="ECO:0000259" key="8">
    <source>
        <dbReference type="PROSITE" id="PS51029"/>
    </source>
</evidence>
<feature type="domain" description="MADF" evidence="8">
    <location>
        <begin position="168"/>
        <end position="260"/>
    </location>
</feature>
<keyword evidence="4" id="KW-0862">Zinc</keyword>
<evidence type="ECO:0000256" key="5">
    <source>
        <dbReference type="PROSITE-ProRule" id="PRU00042"/>
    </source>
</evidence>
<dbReference type="Pfam" id="PF00096">
    <property type="entry name" value="zf-C2H2"/>
    <property type="match status" value="3"/>
</dbReference>
<dbReference type="InterPro" id="IPR036236">
    <property type="entry name" value="Znf_C2H2_sf"/>
</dbReference>
<feature type="compositionally biased region" description="Basic and acidic residues" evidence="6">
    <location>
        <begin position="93"/>
        <end position="105"/>
    </location>
</feature>
<dbReference type="PANTHER" id="PTHR23226">
    <property type="entry name" value="ZINC FINGER AND SCAN DOMAIN-CONTAINING"/>
    <property type="match status" value="1"/>
</dbReference>
<feature type="region of interest" description="Disordered" evidence="6">
    <location>
        <begin position="93"/>
        <end position="153"/>
    </location>
</feature>
<reference evidence="10" key="1">
    <citation type="submission" date="2025-08" db="UniProtKB">
        <authorList>
            <consortium name="RefSeq"/>
        </authorList>
    </citation>
    <scope>IDENTIFICATION</scope>
</reference>
<dbReference type="Pfam" id="PF10545">
    <property type="entry name" value="MADF_DNA_bdg"/>
    <property type="match status" value="2"/>
</dbReference>
<dbReference type="Gene3D" id="3.30.160.60">
    <property type="entry name" value="Classic Zinc Finger"/>
    <property type="match status" value="5"/>
</dbReference>
<keyword evidence="1" id="KW-0479">Metal-binding</keyword>
<feature type="domain" description="C2H2-type" evidence="7">
    <location>
        <begin position="440"/>
        <end position="467"/>
    </location>
</feature>
<dbReference type="PROSITE" id="PS50157">
    <property type="entry name" value="ZINC_FINGER_C2H2_2"/>
    <property type="match status" value="6"/>
</dbReference>
<evidence type="ECO:0000256" key="4">
    <source>
        <dbReference type="ARBA" id="ARBA00022833"/>
    </source>
</evidence>
<dbReference type="GO" id="GO:0001227">
    <property type="term" value="F:DNA-binding transcription repressor activity, RNA polymerase II-specific"/>
    <property type="evidence" value="ECO:0007669"/>
    <property type="project" value="TreeGrafter"/>
</dbReference>
<keyword evidence="2" id="KW-0677">Repeat</keyword>
<evidence type="ECO:0000313" key="9">
    <source>
        <dbReference type="Proteomes" id="UP001652628"/>
    </source>
</evidence>
<dbReference type="GO" id="GO:0000978">
    <property type="term" value="F:RNA polymerase II cis-regulatory region sequence-specific DNA binding"/>
    <property type="evidence" value="ECO:0007669"/>
    <property type="project" value="TreeGrafter"/>
</dbReference>
<feature type="domain" description="C2H2-type" evidence="7">
    <location>
        <begin position="468"/>
        <end position="490"/>
    </location>
</feature>
<organism evidence="9 10">
    <name type="scientific">Drosophila suzukii</name>
    <name type="common">Spotted-wing drosophila fruit fly</name>
    <dbReference type="NCBI Taxonomy" id="28584"/>
    <lineage>
        <taxon>Eukaryota</taxon>
        <taxon>Metazoa</taxon>
        <taxon>Ecdysozoa</taxon>
        <taxon>Arthropoda</taxon>
        <taxon>Hexapoda</taxon>
        <taxon>Insecta</taxon>
        <taxon>Pterygota</taxon>
        <taxon>Neoptera</taxon>
        <taxon>Endopterygota</taxon>
        <taxon>Diptera</taxon>
        <taxon>Brachycera</taxon>
        <taxon>Muscomorpha</taxon>
        <taxon>Ephydroidea</taxon>
        <taxon>Drosophilidae</taxon>
        <taxon>Drosophila</taxon>
        <taxon>Sophophora</taxon>
    </lineage>
</organism>
<dbReference type="SMART" id="SM00595">
    <property type="entry name" value="MADF"/>
    <property type="match status" value="2"/>
</dbReference>
<sequence length="587" mass="68762">MPPYQRCGDIVWVTKRQTPSFAFQCIYCQDSRTSTFKDFKLHLESQHSELFQNEEKKDVKLLPFRPGTRELRSNAGRDQEAVIIHKDEDPLATQDKDEFLKEETPPKVIAEGNDSEFPVDQEEDTLLDWPESDSQSIASLKSSKEEQTPTPATDTSHFWLLEHPIMLAFIDQLEQQPQLWDLGMLTYRNYRHRSMACEKIAAGLSDQFGLKMSTQEIATHVKQLKDIYIKERLRLERTTDATASPEWYYERLHFLVKSLRRLKHPNMLGNGAEVLAVPHLNHAQNLKLIELYRQCSKSWDMQNIGCRMGNVRQEAKDRLLELCRTELQIPLDPSQLQRFIRRLRSTYHQEKVRRLRSEREGKVFRSRSRYYEKLRFLEDHMAPFQCDLCQELVNSVDGYKVHRAKHDDSLPFVCPTCGKGFTKVGNLTIHLRRHTQDYHLSCEECGKRFATSTDLIVHRRSHTGERPYCCHICGGRFSTVSFFKRHKRRHEQRPVAKCHICGKGFFERTVLRDHIKGHLNVRDKECDVCHKRFTSAKYLNRHKEIHAEHKKYVCKTCGKGFAQYAGLKGHMKSHERKKIKAGEEGPK</sequence>
<feature type="domain" description="MADF" evidence="8">
    <location>
        <begin position="287"/>
        <end position="382"/>
    </location>
</feature>
<feature type="domain" description="C2H2-type" evidence="7">
    <location>
        <begin position="496"/>
        <end position="523"/>
    </location>
</feature>
<dbReference type="Proteomes" id="UP001652628">
    <property type="component" value="Chromosome X"/>
</dbReference>
<feature type="domain" description="C2H2-type" evidence="7">
    <location>
        <begin position="524"/>
        <end position="551"/>
    </location>
</feature>
<dbReference type="PROSITE" id="PS00028">
    <property type="entry name" value="ZINC_FINGER_C2H2_1"/>
    <property type="match status" value="6"/>
</dbReference>
<dbReference type="GO" id="GO:0005654">
    <property type="term" value="C:nucleoplasm"/>
    <property type="evidence" value="ECO:0007669"/>
    <property type="project" value="TreeGrafter"/>
</dbReference>
<evidence type="ECO:0000256" key="3">
    <source>
        <dbReference type="ARBA" id="ARBA00022771"/>
    </source>
</evidence>
<dbReference type="InterPro" id="IPR013087">
    <property type="entry name" value="Znf_C2H2_type"/>
</dbReference>
<dbReference type="RefSeq" id="XP_016938718.2">
    <property type="nucleotide sequence ID" value="XM_017083229.4"/>
</dbReference>
<evidence type="ECO:0000256" key="2">
    <source>
        <dbReference type="ARBA" id="ARBA00022737"/>
    </source>
</evidence>
<evidence type="ECO:0000313" key="10">
    <source>
        <dbReference type="RefSeq" id="XP_016938718.2"/>
    </source>
</evidence>
<dbReference type="AlphaFoldDB" id="A0AB39ZPN5"/>
<evidence type="ECO:0000259" key="7">
    <source>
        <dbReference type="PROSITE" id="PS50157"/>
    </source>
</evidence>
<keyword evidence="3 5" id="KW-0863">Zinc-finger</keyword>
<feature type="domain" description="C2H2-type" evidence="7">
    <location>
        <begin position="412"/>
        <end position="439"/>
    </location>
</feature>
<accession>A0AB39ZPN5</accession>
<gene>
    <name evidence="10" type="primary">LOC108016555</name>
</gene>
<keyword evidence="9" id="KW-1185">Reference proteome</keyword>
<dbReference type="SMART" id="SM00355">
    <property type="entry name" value="ZnF_C2H2"/>
    <property type="match status" value="8"/>
</dbReference>
<dbReference type="GeneID" id="108016555"/>
<dbReference type="GO" id="GO:0008270">
    <property type="term" value="F:zinc ion binding"/>
    <property type="evidence" value="ECO:0007669"/>
    <property type="project" value="UniProtKB-KW"/>
</dbReference>
<feature type="domain" description="C2H2-type" evidence="7">
    <location>
        <begin position="552"/>
        <end position="579"/>
    </location>
</feature>
<evidence type="ECO:0000256" key="6">
    <source>
        <dbReference type="SAM" id="MobiDB-lite"/>
    </source>
</evidence>
<evidence type="ECO:0000256" key="1">
    <source>
        <dbReference type="ARBA" id="ARBA00022723"/>
    </source>
</evidence>
<dbReference type="SUPFAM" id="SSF57667">
    <property type="entry name" value="beta-beta-alpha zinc fingers"/>
    <property type="match status" value="4"/>
</dbReference>
<dbReference type="Pfam" id="PF13912">
    <property type="entry name" value="zf-C2H2_6"/>
    <property type="match status" value="1"/>
</dbReference>
<feature type="compositionally biased region" description="Acidic residues" evidence="6">
    <location>
        <begin position="113"/>
        <end position="126"/>
    </location>
</feature>
<name>A0AB39ZPN5_DROSZ</name>
<dbReference type="PROSITE" id="PS51029">
    <property type="entry name" value="MADF"/>
    <property type="match status" value="2"/>
</dbReference>